<protein>
    <submittedName>
        <fullName evidence="7">Membrane protein</fullName>
    </submittedName>
</protein>
<sequence>MDFLSDPNAWLGLLTLTALEIVLGIDNIIFISILAGKLPPAEQPKARKLGLAGAFITRVALLFSISWIARLTAPLFTIGTLRFLELEARQITGRDLILIFGGLFLIGKATYEIHHKLEGDDDTPASDAGAKGTVSKGLVAVVAQIAVVDIVFSLDSVITAVGMVSDIRIMIAANVIALAFMLGAAGPISGFVDRHPTVKMLALSFLLLIGTNLVAEGLGQHIPKGYTYFAMFFSVAVEMLNLRLRKATDRPVKLRDGGTIEQGLVGEE</sequence>
<proteinExistence type="inferred from homology"/>
<dbReference type="Proteomes" id="UP001161325">
    <property type="component" value="Unassembled WGS sequence"/>
</dbReference>
<dbReference type="PANTHER" id="PTHR30238:SF4">
    <property type="entry name" value="SLL1022 PROTEIN"/>
    <property type="match status" value="1"/>
</dbReference>
<comment type="subcellular location">
    <subcellularLocation>
        <location evidence="1">Membrane</location>
        <topology evidence="1">Multi-pass membrane protein</topology>
    </subcellularLocation>
</comment>
<feature type="transmembrane region" description="Helical" evidence="6">
    <location>
        <begin position="167"/>
        <end position="188"/>
    </location>
</feature>
<dbReference type="EMBL" id="BRXS01000001">
    <property type="protein sequence ID" value="GLC24328.1"/>
    <property type="molecule type" value="Genomic_DNA"/>
</dbReference>
<keyword evidence="8" id="KW-1185">Reference proteome</keyword>
<evidence type="ECO:0000256" key="6">
    <source>
        <dbReference type="SAM" id="Phobius"/>
    </source>
</evidence>
<feature type="transmembrane region" description="Helical" evidence="6">
    <location>
        <begin position="225"/>
        <end position="244"/>
    </location>
</feature>
<organism evidence="7 8">
    <name type="scientific">Roseisolibacter agri</name>
    <dbReference type="NCBI Taxonomy" id="2014610"/>
    <lineage>
        <taxon>Bacteria</taxon>
        <taxon>Pseudomonadati</taxon>
        <taxon>Gemmatimonadota</taxon>
        <taxon>Gemmatimonadia</taxon>
        <taxon>Gemmatimonadales</taxon>
        <taxon>Gemmatimonadaceae</taxon>
        <taxon>Roseisolibacter</taxon>
    </lineage>
</organism>
<evidence type="ECO:0000313" key="8">
    <source>
        <dbReference type="Proteomes" id="UP001161325"/>
    </source>
</evidence>
<name>A0AA37V9D7_9BACT</name>
<gene>
    <name evidence="7" type="ORF">rosag_08410</name>
</gene>
<keyword evidence="4 6" id="KW-1133">Transmembrane helix</keyword>
<dbReference type="GO" id="GO:0016020">
    <property type="term" value="C:membrane"/>
    <property type="evidence" value="ECO:0007669"/>
    <property type="project" value="UniProtKB-SubCell"/>
</dbReference>
<feature type="transmembrane region" description="Helical" evidence="6">
    <location>
        <begin position="138"/>
        <end position="161"/>
    </location>
</feature>
<comment type="caution">
    <text evidence="7">The sequence shown here is derived from an EMBL/GenBank/DDBJ whole genome shotgun (WGS) entry which is preliminary data.</text>
</comment>
<evidence type="ECO:0000256" key="5">
    <source>
        <dbReference type="ARBA" id="ARBA00023136"/>
    </source>
</evidence>
<dbReference type="RefSeq" id="WP_284348779.1">
    <property type="nucleotide sequence ID" value="NZ_BRXS01000001.1"/>
</dbReference>
<evidence type="ECO:0000256" key="2">
    <source>
        <dbReference type="ARBA" id="ARBA00007511"/>
    </source>
</evidence>
<feature type="transmembrane region" description="Helical" evidence="6">
    <location>
        <begin position="48"/>
        <end position="68"/>
    </location>
</feature>
<keyword evidence="5 6" id="KW-0472">Membrane</keyword>
<accession>A0AA37V9D7</accession>
<dbReference type="Pfam" id="PF03741">
    <property type="entry name" value="TerC"/>
    <property type="match status" value="1"/>
</dbReference>
<evidence type="ECO:0000313" key="7">
    <source>
        <dbReference type="EMBL" id="GLC24328.1"/>
    </source>
</evidence>
<reference evidence="7" key="1">
    <citation type="submission" date="2022-08" db="EMBL/GenBank/DDBJ databases">
        <title>Draft genome sequencing of Roseisolibacter agri AW1220.</title>
        <authorList>
            <person name="Tobiishi Y."/>
            <person name="Tonouchi A."/>
        </authorList>
    </citation>
    <scope>NUCLEOTIDE SEQUENCE</scope>
    <source>
        <strain evidence="7">AW1220</strain>
    </source>
</reference>
<feature type="transmembrane region" description="Helical" evidence="6">
    <location>
        <begin position="200"/>
        <end position="219"/>
    </location>
</feature>
<evidence type="ECO:0000256" key="1">
    <source>
        <dbReference type="ARBA" id="ARBA00004141"/>
    </source>
</evidence>
<dbReference type="InterPro" id="IPR005496">
    <property type="entry name" value="Integral_membrane_TerC"/>
</dbReference>
<feature type="transmembrane region" description="Helical" evidence="6">
    <location>
        <begin position="12"/>
        <end position="36"/>
    </location>
</feature>
<keyword evidence="3 6" id="KW-0812">Transmembrane</keyword>
<evidence type="ECO:0000256" key="4">
    <source>
        <dbReference type="ARBA" id="ARBA00022989"/>
    </source>
</evidence>
<dbReference type="AlphaFoldDB" id="A0AA37V9D7"/>
<dbReference type="PANTHER" id="PTHR30238">
    <property type="entry name" value="MEMBRANE BOUND PREDICTED REDOX MODULATOR"/>
    <property type="match status" value="1"/>
</dbReference>
<evidence type="ECO:0000256" key="3">
    <source>
        <dbReference type="ARBA" id="ARBA00022692"/>
    </source>
</evidence>
<comment type="similarity">
    <text evidence="2">Belongs to the TerC family.</text>
</comment>